<evidence type="ECO:0000313" key="2">
    <source>
        <dbReference type="Proteomes" id="UP000695264"/>
    </source>
</evidence>
<dbReference type="Proteomes" id="UP000695264">
    <property type="component" value="Unassembled WGS sequence"/>
</dbReference>
<gene>
    <name evidence="1" type="ORF">HCK00_21725</name>
</gene>
<proteinExistence type="predicted"/>
<dbReference type="SUPFAM" id="SSF54427">
    <property type="entry name" value="NTF2-like"/>
    <property type="match status" value="1"/>
</dbReference>
<reference evidence="1 2" key="1">
    <citation type="submission" date="2020-03" db="EMBL/GenBank/DDBJ databases">
        <title>WGS of actinomycetes isolated from Thailand.</title>
        <authorList>
            <person name="Thawai C."/>
        </authorList>
    </citation>
    <scope>NUCLEOTIDE SEQUENCE [LARGE SCALE GENOMIC DNA]</scope>
    <source>
        <strain evidence="1 2">PLAI 1-29</strain>
    </source>
</reference>
<dbReference type="Gene3D" id="3.10.450.50">
    <property type="match status" value="1"/>
</dbReference>
<protein>
    <submittedName>
        <fullName evidence="1">Nuclear transport factor 2 family protein</fullName>
    </submittedName>
</protein>
<keyword evidence="2" id="KW-1185">Reference proteome</keyword>
<comment type="caution">
    <text evidence="1">The sequence shown here is derived from an EMBL/GenBank/DDBJ whole genome shotgun (WGS) entry which is preliminary data.</text>
</comment>
<sequence length="149" mass="15543">MPAAGAGFTPGEEDLRSVTEWFARYDALAARGEVEAMAGMALFPLNVVTDDAAGEGSAESWDRERFTATMGEVTAGAGGDSPVTFESVRTPHFLTASLVLVVTDAVMTAGGHRQAVRYADLLVKRDGAWRFQTMIQGGWGGAGDTAGAA</sequence>
<dbReference type="InterPro" id="IPR032710">
    <property type="entry name" value="NTF2-like_dom_sf"/>
</dbReference>
<organism evidence="1 2">
    <name type="scientific">Streptomyces zingiberis</name>
    <dbReference type="NCBI Taxonomy" id="2053010"/>
    <lineage>
        <taxon>Bacteria</taxon>
        <taxon>Bacillati</taxon>
        <taxon>Actinomycetota</taxon>
        <taxon>Actinomycetes</taxon>
        <taxon>Kitasatosporales</taxon>
        <taxon>Streptomycetaceae</taxon>
        <taxon>Streptomyces</taxon>
    </lineage>
</organism>
<name>A0ABX1C0Z3_9ACTN</name>
<evidence type="ECO:0000313" key="1">
    <source>
        <dbReference type="EMBL" id="NJQ03083.1"/>
    </source>
</evidence>
<dbReference type="EMBL" id="JAATEN010000021">
    <property type="protein sequence ID" value="NJQ03083.1"/>
    <property type="molecule type" value="Genomic_DNA"/>
</dbReference>
<accession>A0ABX1C0Z3</accession>